<evidence type="ECO:0000313" key="13">
    <source>
        <dbReference type="Proteomes" id="UP001595765"/>
    </source>
</evidence>
<evidence type="ECO:0000256" key="6">
    <source>
        <dbReference type="ARBA" id="ARBA00022806"/>
    </source>
</evidence>
<keyword evidence="7" id="KW-0067">ATP-binding</keyword>
<evidence type="ECO:0000256" key="3">
    <source>
        <dbReference type="ARBA" id="ARBA00022723"/>
    </source>
</evidence>
<keyword evidence="4" id="KW-0547">Nucleotide-binding</keyword>
<dbReference type="CDD" id="cd17930">
    <property type="entry name" value="DEXHc_cas3"/>
    <property type="match status" value="1"/>
</dbReference>
<dbReference type="PROSITE" id="PS51192">
    <property type="entry name" value="HELICASE_ATP_BIND_1"/>
    <property type="match status" value="1"/>
</dbReference>
<dbReference type="GO" id="GO:0004519">
    <property type="term" value="F:endonuclease activity"/>
    <property type="evidence" value="ECO:0007669"/>
    <property type="project" value="UniProtKB-KW"/>
</dbReference>
<evidence type="ECO:0000313" key="12">
    <source>
        <dbReference type="EMBL" id="MFC4030736.1"/>
    </source>
</evidence>
<evidence type="ECO:0000256" key="5">
    <source>
        <dbReference type="ARBA" id="ARBA00022801"/>
    </source>
</evidence>
<keyword evidence="12" id="KW-0255">Endonuclease</keyword>
<dbReference type="Proteomes" id="UP001595765">
    <property type="component" value="Unassembled WGS sequence"/>
</dbReference>
<dbReference type="InterPro" id="IPR006483">
    <property type="entry name" value="CRISPR-assoc_Cas3_HD"/>
</dbReference>
<keyword evidence="13" id="KW-1185">Reference proteome</keyword>
<dbReference type="InterPro" id="IPR054712">
    <property type="entry name" value="Cas3-like_dom"/>
</dbReference>
<comment type="caution">
    <text evidence="12">The sequence shown here is derived from an EMBL/GenBank/DDBJ whole genome shotgun (WGS) entry which is preliminary data.</text>
</comment>
<dbReference type="Gene3D" id="1.10.3210.30">
    <property type="match status" value="1"/>
</dbReference>
<comment type="similarity">
    <text evidence="1">In the N-terminal section; belongs to the CRISPR-associated nuclease Cas3-HD family.</text>
</comment>
<dbReference type="Gene3D" id="3.40.50.300">
    <property type="entry name" value="P-loop containing nucleotide triphosphate hydrolases"/>
    <property type="match status" value="2"/>
</dbReference>
<keyword evidence="8" id="KW-0051">Antiviral defense</keyword>
<evidence type="ECO:0000256" key="2">
    <source>
        <dbReference type="ARBA" id="ARBA00009046"/>
    </source>
</evidence>
<dbReference type="InterPro" id="IPR038257">
    <property type="entry name" value="CRISPR-assoc_Cas3_HD_sf"/>
</dbReference>
<name>A0ABV8HKE9_9ACTN</name>
<dbReference type="PANTHER" id="PTHR47963:SF9">
    <property type="entry name" value="CRISPR-ASSOCIATED ENDONUCLEASE_HELICASE CAS3"/>
    <property type="match status" value="1"/>
</dbReference>
<dbReference type="RefSeq" id="WP_386426327.1">
    <property type="nucleotide sequence ID" value="NZ_JBHSBB010000005.1"/>
</dbReference>
<dbReference type="SMART" id="SM00487">
    <property type="entry name" value="DEXDc"/>
    <property type="match status" value="1"/>
</dbReference>
<proteinExistence type="inferred from homology"/>
<accession>A0ABV8HKE9</accession>
<dbReference type="SUPFAM" id="SSF52540">
    <property type="entry name" value="P-loop containing nucleoside triphosphate hydrolases"/>
    <property type="match status" value="1"/>
</dbReference>
<reference evidence="13" key="1">
    <citation type="journal article" date="2019" name="Int. J. Syst. Evol. Microbiol.">
        <title>The Global Catalogue of Microorganisms (GCM) 10K type strain sequencing project: providing services to taxonomists for standard genome sequencing and annotation.</title>
        <authorList>
            <consortium name="The Broad Institute Genomics Platform"/>
            <consortium name="The Broad Institute Genome Sequencing Center for Infectious Disease"/>
            <person name="Wu L."/>
            <person name="Ma J."/>
        </authorList>
    </citation>
    <scope>NUCLEOTIDE SEQUENCE [LARGE SCALE GENOMIC DNA]</scope>
    <source>
        <strain evidence="13">CGMCC 4.7237</strain>
    </source>
</reference>
<dbReference type="PANTHER" id="PTHR47963">
    <property type="entry name" value="DEAD-BOX ATP-DEPENDENT RNA HELICASE 47, MITOCHONDRIAL"/>
    <property type="match status" value="1"/>
</dbReference>
<feature type="region of interest" description="Disordered" evidence="9">
    <location>
        <begin position="389"/>
        <end position="416"/>
    </location>
</feature>
<dbReference type="PROSITE" id="PS51643">
    <property type="entry name" value="HD_CAS3"/>
    <property type="match status" value="1"/>
</dbReference>
<feature type="domain" description="HD Cas3-type" evidence="11">
    <location>
        <begin position="12"/>
        <end position="225"/>
    </location>
</feature>
<gene>
    <name evidence="12" type="ORF">ACFO3J_04550</name>
</gene>
<dbReference type="InterPro" id="IPR027417">
    <property type="entry name" value="P-loop_NTPase"/>
</dbReference>
<evidence type="ECO:0000259" key="10">
    <source>
        <dbReference type="PROSITE" id="PS51192"/>
    </source>
</evidence>
<keyword evidence="12" id="KW-0540">Nuclease</keyword>
<dbReference type="EMBL" id="JBHSBB010000005">
    <property type="protein sequence ID" value="MFC4030736.1"/>
    <property type="molecule type" value="Genomic_DNA"/>
</dbReference>
<feature type="domain" description="Helicase ATP-binding" evidence="10">
    <location>
        <begin position="306"/>
        <end position="503"/>
    </location>
</feature>
<keyword evidence="6" id="KW-0347">Helicase</keyword>
<evidence type="ECO:0000256" key="7">
    <source>
        <dbReference type="ARBA" id="ARBA00022840"/>
    </source>
</evidence>
<protein>
    <submittedName>
        <fullName evidence="12">CRISPR-associated endonuclease Cas3</fullName>
    </submittedName>
</protein>
<evidence type="ECO:0000256" key="9">
    <source>
        <dbReference type="SAM" id="MobiDB-lite"/>
    </source>
</evidence>
<evidence type="ECO:0000256" key="1">
    <source>
        <dbReference type="ARBA" id="ARBA00006847"/>
    </source>
</evidence>
<comment type="similarity">
    <text evidence="2">In the central section; belongs to the CRISPR-associated helicase Cas3 family.</text>
</comment>
<evidence type="ECO:0000259" key="11">
    <source>
        <dbReference type="PROSITE" id="PS51643"/>
    </source>
</evidence>
<dbReference type="NCBIfam" id="TIGR01596">
    <property type="entry name" value="cas3_HD"/>
    <property type="match status" value="1"/>
</dbReference>
<dbReference type="InterPro" id="IPR014001">
    <property type="entry name" value="Helicase_ATP-bd"/>
</dbReference>
<dbReference type="Pfam" id="PF18019">
    <property type="entry name" value="Cas3_HD"/>
    <property type="match status" value="1"/>
</dbReference>
<keyword evidence="5" id="KW-0378">Hydrolase</keyword>
<evidence type="ECO:0000256" key="4">
    <source>
        <dbReference type="ARBA" id="ARBA00022741"/>
    </source>
</evidence>
<organism evidence="12 13">
    <name type="scientific">Streptomyces polygonati</name>
    <dbReference type="NCBI Taxonomy" id="1617087"/>
    <lineage>
        <taxon>Bacteria</taxon>
        <taxon>Bacillati</taxon>
        <taxon>Actinomycetota</taxon>
        <taxon>Actinomycetes</taxon>
        <taxon>Kitasatosporales</taxon>
        <taxon>Streptomycetaceae</taxon>
        <taxon>Streptomyces</taxon>
    </lineage>
</organism>
<evidence type="ECO:0000256" key="8">
    <source>
        <dbReference type="ARBA" id="ARBA00023118"/>
    </source>
</evidence>
<keyword evidence="3" id="KW-0479">Metal-binding</keyword>
<dbReference type="Pfam" id="PF22590">
    <property type="entry name" value="Cas3-like_C_2"/>
    <property type="match status" value="1"/>
</dbReference>
<dbReference type="CDD" id="cd09641">
    <property type="entry name" value="Cas3''_I"/>
    <property type="match status" value="1"/>
</dbReference>
<dbReference type="InterPro" id="IPR050547">
    <property type="entry name" value="DEAD_box_RNA_helicases"/>
</dbReference>
<sequence>MVDVRVWGKEQGLVEPYPLIGHLVDTGVVAGALWDGFLAESQQALVAGELGVAPWEARSLVAFWAGLHDVGKIQRRFQFQRDALKHASCAALLSDGAFSGRVAGDSGATPLGHQVASARVLPSLLAELGYPEGTGRPAGRLVVRVAQLLGGHHGRYPELPQAREVFDPLRALPELGAGGWEVQRQEHVAALREVLGHPAVVPVGAGLSVQVAVVIAGLVVVADWLASQDDFVVRQQAAAVTDGGLGAIDALRAHAARAAMEAPGLLGDAGLGRAGFAVRGFGERFPEIERPHPLQVSVDVELIQAGAFEGGPGVLLVTAPPGEGKTEIALAAAAAMGRAARCPGVAFLLPTRATADQLYRRVAAFGEANLLGDAALTLLHGAADLNERYAPDAEPGSEPRTLSDEHDASSGGASVSAGRWLRTRGRGLLAPLSVGTVDQGLMAVLPLRHNALRQLGLAGKTVVVDEAHAYDAFTHALLLRLLVWLGAMRVPVVLLSATLTGRTSTALVEAYLTGAGRKPGSYELPASSYPGWLYADAATAAVTVPSGPIDTNRPSQLDVDVLPVDHTYDPAVLHGRLGTLLRELAPVMDAGGCVAVICTTVGEAQRTFGALRNHFTRRYGQEYQGWDDRVEHAEQADGPGGGEAVGSPEGPRLRLLHARFPGRRRSAITEEAEKWFGRVGKQGVRRPALPRGTILVATQVIEQSLDMDFDLIVSDLAPMALLLQRAGRVWRHQATGAYRPAWSLGPRLAVLVPVGGDGLLDVPKSWGDVYAPSLLRRTLELLADRAGKPVEVPGDVQELVDGVYDAEFASKTPELLLKEDIDRLTDTMAREGLAQLVTIPKPGDVRSLDQLTSSDADEDIIATRLGADTVLTLPVFEDTEHRRWLDEAHRVRFPEAGDIPGGRFSRALVRELLGYVVPLAHGEWRRACTTAHEPPAGWKNETKLAEVVLLPHTTGPDGPVGPLLGKQRLTLHHELGLVRERLA</sequence>